<keyword evidence="8" id="KW-1185">Reference proteome</keyword>
<dbReference type="RefSeq" id="WP_046902975.1">
    <property type="nucleotide sequence ID" value="NZ_CP011452.2"/>
</dbReference>
<keyword evidence="5" id="KW-1015">Disulfide bond</keyword>
<dbReference type="OrthoDB" id="267579at2"/>
<name>A0A0F7KTF0_9SPHN</name>
<protein>
    <submittedName>
        <fullName evidence="7">S1/P1 Nuclease</fullName>
    </submittedName>
</protein>
<dbReference type="PANTHER" id="PTHR33146">
    <property type="entry name" value="ENDONUCLEASE 4"/>
    <property type="match status" value="1"/>
</dbReference>
<reference evidence="7" key="1">
    <citation type="submission" date="2015-05" db="EMBL/GenBank/DDBJ databases">
        <title>The complete genome of Altererythrobacter atlanticus strain 26DY36.</title>
        <authorList>
            <person name="Wu Y.-H."/>
            <person name="Cheng H."/>
            <person name="Wu X.-W."/>
        </authorList>
    </citation>
    <scope>NUCLEOTIDE SEQUENCE [LARGE SCALE GENOMIC DNA]</scope>
    <source>
        <strain evidence="7">26DY36</strain>
    </source>
</reference>
<dbReference type="GO" id="GO:0046872">
    <property type="term" value="F:metal ion binding"/>
    <property type="evidence" value="ECO:0007669"/>
    <property type="project" value="UniProtKB-KW"/>
</dbReference>
<organism evidence="7 8">
    <name type="scientific">Croceibacterium atlanticum</name>
    <dbReference type="NCBI Taxonomy" id="1267766"/>
    <lineage>
        <taxon>Bacteria</taxon>
        <taxon>Pseudomonadati</taxon>
        <taxon>Pseudomonadota</taxon>
        <taxon>Alphaproteobacteria</taxon>
        <taxon>Sphingomonadales</taxon>
        <taxon>Erythrobacteraceae</taxon>
        <taxon>Croceibacterium</taxon>
    </lineage>
</organism>
<dbReference type="InterPro" id="IPR003154">
    <property type="entry name" value="S1/P1nuclease"/>
</dbReference>
<dbReference type="EMBL" id="CP011452">
    <property type="protein sequence ID" value="AKH42075.1"/>
    <property type="molecule type" value="Genomic_DNA"/>
</dbReference>
<dbReference type="PANTHER" id="PTHR33146:SF26">
    <property type="entry name" value="ENDONUCLEASE 4"/>
    <property type="match status" value="1"/>
</dbReference>
<keyword evidence="6" id="KW-0325">Glycoprotein</keyword>
<accession>A0A0F7KTF0</accession>
<dbReference type="KEGG" id="aay:WYH_01027"/>
<dbReference type="Proteomes" id="UP000034392">
    <property type="component" value="Chromosome"/>
</dbReference>
<keyword evidence="1" id="KW-0540">Nuclease</keyword>
<evidence type="ECO:0000256" key="4">
    <source>
        <dbReference type="ARBA" id="ARBA00022801"/>
    </source>
</evidence>
<evidence type="ECO:0000256" key="6">
    <source>
        <dbReference type="ARBA" id="ARBA00023180"/>
    </source>
</evidence>
<dbReference type="GO" id="GO:0006308">
    <property type="term" value="P:DNA catabolic process"/>
    <property type="evidence" value="ECO:0007669"/>
    <property type="project" value="InterPro"/>
</dbReference>
<dbReference type="SUPFAM" id="SSF48537">
    <property type="entry name" value="Phospholipase C/P1 nuclease"/>
    <property type="match status" value="1"/>
</dbReference>
<evidence type="ECO:0000313" key="8">
    <source>
        <dbReference type="Proteomes" id="UP000034392"/>
    </source>
</evidence>
<dbReference type="GO" id="GO:0003676">
    <property type="term" value="F:nucleic acid binding"/>
    <property type="evidence" value="ECO:0007669"/>
    <property type="project" value="InterPro"/>
</dbReference>
<dbReference type="GO" id="GO:0004519">
    <property type="term" value="F:endonuclease activity"/>
    <property type="evidence" value="ECO:0007669"/>
    <property type="project" value="UniProtKB-KW"/>
</dbReference>
<dbReference type="PATRIC" id="fig|1267766.3.peg.1033"/>
<dbReference type="AlphaFoldDB" id="A0A0F7KTF0"/>
<sequence length="275" mass="30683">MKTLSAFAATTAFVLCAASPAGAWGPIGHRITAQIAQDNISGRTLAHVEEILGTEGLPEGSTWPDEQRSNPAPFWQKESSAWHYVTLPDGTDADTFPHPPEGDAETALEKFAAVLRDDNVSREEKALALRFVVHLAGDLHQPLHAGNGNDRGGNDVKVIWFGEPNNLHWVWDEGFIARQQLSYSEYAARLAQRTTPEQVIQWWETDPKVWIAESADLRARIYPTAENSRGGTGTQEDPYVLSWQYNYDWTPDEELRLQQAGIRIAAYLDRIFAGE</sequence>
<keyword evidence="4" id="KW-0378">Hydrolase</keyword>
<evidence type="ECO:0000256" key="5">
    <source>
        <dbReference type="ARBA" id="ARBA00023157"/>
    </source>
</evidence>
<gene>
    <name evidence="7" type="ORF">WYH_01027</name>
</gene>
<proteinExistence type="predicted"/>
<dbReference type="InterPro" id="IPR008947">
    <property type="entry name" value="PLipase_C/P1_nuclease_dom_sf"/>
</dbReference>
<evidence type="ECO:0000256" key="3">
    <source>
        <dbReference type="ARBA" id="ARBA00022759"/>
    </source>
</evidence>
<keyword evidence="2" id="KW-0479">Metal-binding</keyword>
<dbReference type="Pfam" id="PF02265">
    <property type="entry name" value="S1-P1_nuclease"/>
    <property type="match status" value="1"/>
</dbReference>
<evidence type="ECO:0000313" key="7">
    <source>
        <dbReference type="EMBL" id="AKH42075.1"/>
    </source>
</evidence>
<evidence type="ECO:0000256" key="1">
    <source>
        <dbReference type="ARBA" id="ARBA00022722"/>
    </source>
</evidence>
<evidence type="ECO:0000256" key="2">
    <source>
        <dbReference type="ARBA" id="ARBA00022723"/>
    </source>
</evidence>
<dbReference type="GO" id="GO:0016788">
    <property type="term" value="F:hydrolase activity, acting on ester bonds"/>
    <property type="evidence" value="ECO:0007669"/>
    <property type="project" value="InterPro"/>
</dbReference>
<keyword evidence="3" id="KW-0255">Endonuclease</keyword>
<dbReference type="CDD" id="cd11010">
    <property type="entry name" value="S1-P1_nuclease"/>
    <property type="match status" value="1"/>
</dbReference>
<dbReference type="Gene3D" id="1.10.575.10">
    <property type="entry name" value="P1 Nuclease"/>
    <property type="match status" value="1"/>
</dbReference>